<keyword evidence="2" id="KW-1185">Reference proteome</keyword>
<organism evidence="1 2">
    <name type="scientific">Intoshia linei</name>
    <dbReference type="NCBI Taxonomy" id="1819745"/>
    <lineage>
        <taxon>Eukaryota</taxon>
        <taxon>Metazoa</taxon>
        <taxon>Spiralia</taxon>
        <taxon>Lophotrochozoa</taxon>
        <taxon>Mesozoa</taxon>
        <taxon>Orthonectida</taxon>
        <taxon>Rhopaluridae</taxon>
        <taxon>Intoshia</taxon>
    </lineage>
</organism>
<evidence type="ECO:0000313" key="2">
    <source>
        <dbReference type="Proteomes" id="UP000078046"/>
    </source>
</evidence>
<comment type="caution">
    <text evidence="1">The sequence shown here is derived from an EMBL/GenBank/DDBJ whole genome shotgun (WGS) entry which is preliminary data.</text>
</comment>
<dbReference type="EMBL" id="LWCA01001719">
    <property type="protein sequence ID" value="OAF64616.1"/>
    <property type="molecule type" value="Genomic_DNA"/>
</dbReference>
<proteinExistence type="predicted"/>
<sequence>MNQVTNLELSKRESFHATSNSMCKFDIEITKQLIDKVTNPKNLEVPEIETFKPRSTLNTIKKSNSNSQIKIEISKRQLIRRENILKMQRLQSDCHRLKSLYVMTSHKISNLKVKNSNNLLKYVLLKSLHKNIEQVMAIKEIRCRQIQENIVCR</sequence>
<accession>A0A177ARH8</accession>
<evidence type="ECO:0000313" key="1">
    <source>
        <dbReference type="EMBL" id="OAF64616.1"/>
    </source>
</evidence>
<reference evidence="1 2" key="1">
    <citation type="submission" date="2016-04" db="EMBL/GenBank/DDBJ databases">
        <title>The genome of Intoshia linei affirms orthonectids as highly simplified spiralians.</title>
        <authorList>
            <person name="Mikhailov K.V."/>
            <person name="Slusarev G.S."/>
            <person name="Nikitin M.A."/>
            <person name="Logacheva M.D."/>
            <person name="Penin A."/>
            <person name="Aleoshin V."/>
            <person name="Panchin Y.V."/>
        </authorList>
    </citation>
    <scope>NUCLEOTIDE SEQUENCE [LARGE SCALE GENOMIC DNA]</scope>
    <source>
        <strain evidence="1">Intl2013</strain>
        <tissue evidence="1">Whole animal</tissue>
    </source>
</reference>
<protein>
    <submittedName>
        <fullName evidence="1">Uncharacterized protein</fullName>
    </submittedName>
</protein>
<gene>
    <name evidence="1" type="ORF">A3Q56_07671</name>
</gene>
<dbReference type="AlphaFoldDB" id="A0A177ARH8"/>
<dbReference type="Proteomes" id="UP000078046">
    <property type="component" value="Unassembled WGS sequence"/>
</dbReference>
<name>A0A177ARH8_9BILA</name>